<dbReference type="EMBL" id="GDJX01005757">
    <property type="protein sequence ID" value="JAT62179.1"/>
    <property type="molecule type" value="Transcribed_RNA"/>
</dbReference>
<dbReference type="InterPro" id="IPR056948">
    <property type="entry name" value="PNGaseA_N"/>
</dbReference>
<feature type="region of interest" description="Disordered" evidence="1">
    <location>
        <begin position="66"/>
        <end position="94"/>
    </location>
</feature>
<feature type="region of interest" description="Disordered" evidence="1">
    <location>
        <begin position="287"/>
        <end position="317"/>
    </location>
</feature>
<feature type="compositionally biased region" description="Acidic residues" evidence="1">
    <location>
        <begin position="85"/>
        <end position="94"/>
    </location>
</feature>
<organism evidence="3">
    <name type="scientific">Anthurium amnicola</name>
    <dbReference type="NCBI Taxonomy" id="1678845"/>
    <lineage>
        <taxon>Eukaryota</taxon>
        <taxon>Viridiplantae</taxon>
        <taxon>Streptophyta</taxon>
        <taxon>Embryophyta</taxon>
        <taxon>Tracheophyta</taxon>
        <taxon>Spermatophyta</taxon>
        <taxon>Magnoliopsida</taxon>
        <taxon>Liliopsida</taxon>
        <taxon>Araceae</taxon>
        <taxon>Pothoideae</taxon>
        <taxon>Potheae</taxon>
        <taxon>Anthurium</taxon>
    </lineage>
</organism>
<feature type="region of interest" description="Disordered" evidence="1">
    <location>
        <begin position="646"/>
        <end position="715"/>
    </location>
</feature>
<gene>
    <name evidence="3" type="primary">PNAA_1</name>
    <name evidence="3" type="ORF">g.117493</name>
</gene>
<dbReference type="PANTHER" id="PTHR31104">
    <property type="entry name" value="PEPTIDE-N4-(N-ACETYL-BETA-GLUCOSAMINYL)ASPARAGINE AMIDASE A PROTEIN"/>
    <property type="match status" value="1"/>
</dbReference>
<sequence>DSSSGDGDLHSTPLGSSLASDRREKKREETMRAHFSLSPLLSLQRPLLPLALLLLCAAAVAASTHQVGDGYGGDPDRRGGLFPDPELEDEDGVEYMDPTPPEAIPTAEEIPTCSALLLSYEFAHTVGAPPVSVNYTPPDNCKWNRAVLEFSASCAGEQHDRIAAVWLDGVEVLRTSTAKPRSQVGVFWRVRKDVTHYASVLIPVAEVPGEVSKAGSSPPRALAVMLENSLDDYYRGVYLVNVTMDFYGRGLSVPGHRKLGHLRLPSDVVCDGTGVAEEERSSDEALGFVPVAPRYGDPEEERTSPELQLGGSDPGPVTEQQKLRNLLGRPADVIIPIANLKRGGQSGFWFRIDREADVRGSKLRIPRNAYKAVLEVYVSSHGDDEFWYANPPDSYNIQNNIPTRRGNWAFREVTITVDGLYAGSIMPFPVVFPGAINPFFWTPVVAIKAFDLPTYDVDLTPFLGNLLNGRAHTVGFKVGYAIPYWLVNANLHLWLDPHLPAVPAMLVKHHAPPTFVSRNANNKFLDGHFQLEAARQARFEGWARSSLGNFTTLIDMHFKYKSSVEYKLQGTLKEVYSQSKYTADIRLTEQPNRFLARVINQARYPVKMLASTAGFGDRMLAHTNLTHILYEFTDITLQNQMRSQSSITDTQEAGGSLQAEGAALSGSATTQQTYQRRDNGRCHTRLVNTKDGSITADQTSTDCNMRQPGPPLASM</sequence>
<feature type="region of interest" description="Disordered" evidence="1">
    <location>
        <begin position="1"/>
        <end position="30"/>
    </location>
</feature>
<feature type="compositionally biased region" description="Basic and acidic residues" evidence="1">
    <location>
        <begin position="20"/>
        <end position="30"/>
    </location>
</feature>
<feature type="domain" description="Peptide N-acetyl-beta-D-glucosaminyl asparaginase amidase A N-terminal" evidence="2">
    <location>
        <begin position="102"/>
        <end position="501"/>
    </location>
</feature>
<accession>A0A1D1Z5P2</accession>
<feature type="compositionally biased region" description="Polar residues" evidence="1">
    <location>
        <begin position="686"/>
        <end position="704"/>
    </location>
</feature>
<feature type="non-terminal residue" evidence="3">
    <location>
        <position position="1"/>
    </location>
</feature>
<evidence type="ECO:0000313" key="3">
    <source>
        <dbReference type="EMBL" id="JAT62179.1"/>
    </source>
</evidence>
<name>A0A1D1Z5P2_9ARAE</name>
<dbReference type="Pfam" id="PF12222">
    <property type="entry name" value="PNGaseA"/>
    <property type="match status" value="1"/>
</dbReference>
<evidence type="ECO:0000256" key="1">
    <source>
        <dbReference type="SAM" id="MobiDB-lite"/>
    </source>
</evidence>
<proteinExistence type="predicted"/>
<dbReference type="InterPro" id="IPR021102">
    <property type="entry name" value="PNGase_A"/>
</dbReference>
<reference evidence="3" key="1">
    <citation type="submission" date="2015-07" db="EMBL/GenBank/DDBJ databases">
        <title>Transcriptome Assembly of Anthurium amnicola.</title>
        <authorList>
            <person name="Suzuki J."/>
        </authorList>
    </citation>
    <scope>NUCLEOTIDE SEQUENCE</scope>
</reference>
<protein>
    <submittedName>
        <fullName evidence="3">Peptide-N4-(N-acetyl-beta-glucosaminyl)asparagine amidase A</fullName>
    </submittedName>
</protein>
<evidence type="ECO:0000259" key="2">
    <source>
        <dbReference type="Pfam" id="PF12222"/>
    </source>
</evidence>
<dbReference type="AlphaFoldDB" id="A0A1D1Z5P2"/>